<dbReference type="SUPFAM" id="SSF118116">
    <property type="entry name" value="DNA mismatch repair protein MutL"/>
    <property type="match status" value="1"/>
</dbReference>
<evidence type="ECO:0000313" key="8">
    <source>
        <dbReference type="EMBL" id="QTH63197.1"/>
    </source>
</evidence>
<dbReference type="InterPro" id="IPR042121">
    <property type="entry name" value="MutL_C_regsub"/>
</dbReference>
<dbReference type="CDD" id="cd03482">
    <property type="entry name" value="MutL_Trans_MutL"/>
    <property type="match status" value="1"/>
</dbReference>
<dbReference type="PROSITE" id="PS00058">
    <property type="entry name" value="DNA_MISMATCH_REPAIR_1"/>
    <property type="match status" value="1"/>
</dbReference>
<dbReference type="GO" id="GO:0016887">
    <property type="term" value="F:ATP hydrolysis activity"/>
    <property type="evidence" value="ECO:0007669"/>
    <property type="project" value="InterPro"/>
</dbReference>
<dbReference type="InterPro" id="IPR014790">
    <property type="entry name" value="MutL_C"/>
</dbReference>
<dbReference type="InterPro" id="IPR036890">
    <property type="entry name" value="HATPase_C_sf"/>
</dbReference>
<keyword evidence="8" id="KW-0540">Nuclease</keyword>
<dbReference type="FunFam" id="3.30.565.10:FF:000003">
    <property type="entry name" value="DNA mismatch repair endonuclease MutL"/>
    <property type="match status" value="1"/>
</dbReference>
<dbReference type="InterPro" id="IPR014721">
    <property type="entry name" value="Ribsml_uS5_D2-typ_fold_subgr"/>
</dbReference>
<evidence type="ECO:0000256" key="2">
    <source>
        <dbReference type="ARBA" id="ARBA00021975"/>
    </source>
</evidence>
<sequence>MTIQILPPQLANQIAAGEVVERPSSVVKELVENALDAGATKIEIDIERGGHKKILIKDDGKGIPKDQLALALSRHATSKIANIEDLEAIVSLGFRGEALASISSVSRLTITSKPKTQNEAWSAIAEGLDMAVDVKPAAHPNGTSVEVIDLFFNTPARRKFLRAEKTEFSHIETLIRRIAMSRPEITFVLKHNGKTVKRYRSQCHLDDAISVQSGRISEVISSGFLEMTSVRSVQYDQINISVWACRPDMCKSVNPAQYAFVNGRMMRDKLIQHAIRQAYANSLHAEQQPEYVLFIELPADEVDVNVHPAKHEVRFHHARLLHDLIVTAFQDCIQDFSRASMLEEPVPIDSDKDFQAVSDQSTQPEVQRSSEYVGQVQTESQKQVKPDWLVTPQNYQTAVNETQIERSALVAKERSTPSPMSSTTSFPGLKPKSTGTEYQNRSSLTQLQLDECTIGTEIQSNDKNLSKLGSVGHLERTPQSVSSIQSDISKDTLQVLSVEGDAVLFWFEQQVWASRVSRLLSWSNDTKDDVGQQPLSSLSVEQKEPAPLLVPIRIRLEPEELSNLKQIDSLLEGIGFGFKQHNNFLIIKQVPSFIRSKNNNHALPEFFAELLRLMVKKHPSELISEQQIVELLVKPATGVNDLEKIIQELRILTSTDSHRSRLKQLAKPLEGRQLLQWLAL</sequence>
<dbReference type="InterPro" id="IPR038973">
    <property type="entry name" value="MutL/Mlh/Pms-like"/>
</dbReference>
<name>A0A975D9U5_9GAMM</name>
<dbReference type="InterPro" id="IPR020667">
    <property type="entry name" value="DNA_mismatch_repair_MutL"/>
</dbReference>
<dbReference type="SUPFAM" id="SSF54211">
    <property type="entry name" value="Ribosomal protein S5 domain 2-like"/>
    <property type="match status" value="1"/>
</dbReference>
<protein>
    <recommendedName>
        <fullName evidence="2 5">DNA mismatch repair protein MutL</fullName>
    </recommendedName>
</protein>
<dbReference type="Pfam" id="PF01119">
    <property type="entry name" value="DNA_mis_repair"/>
    <property type="match status" value="1"/>
</dbReference>
<dbReference type="Pfam" id="PF08676">
    <property type="entry name" value="MutL_C"/>
    <property type="match status" value="1"/>
</dbReference>
<evidence type="ECO:0000256" key="3">
    <source>
        <dbReference type="ARBA" id="ARBA00022763"/>
    </source>
</evidence>
<evidence type="ECO:0000256" key="4">
    <source>
        <dbReference type="ARBA" id="ARBA00023204"/>
    </source>
</evidence>
<dbReference type="GO" id="GO:0030983">
    <property type="term" value="F:mismatched DNA binding"/>
    <property type="evidence" value="ECO:0007669"/>
    <property type="project" value="InterPro"/>
</dbReference>
<gene>
    <name evidence="5 8" type="primary">mutL</name>
    <name evidence="8" type="ORF">J1N51_10660</name>
</gene>
<dbReference type="HAMAP" id="MF_00149">
    <property type="entry name" value="DNA_mis_repair"/>
    <property type="match status" value="1"/>
</dbReference>
<comment type="function">
    <text evidence="5">This protein is involved in the repair of mismatches in DNA. It is required for dam-dependent methyl-directed DNA mismatch repair. May act as a 'molecular matchmaker', a protein that promotes the formation of a stable complex between two or more DNA-binding proteins in an ATP-dependent manner without itself being part of a final effector complex.</text>
</comment>
<dbReference type="EMBL" id="CP072110">
    <property type="protein sequence ID" value="QTH63197.1"/>
    <property type="molecule type" value="Genomic_DNA"/>
</dbReference>
<feature type="compositionally biased region" description="Low complexity" evidence="6">
    <location>
        <begin position="416"/>
        <end position="427"/>
    </location>
</feature>
<dbReference type="InterPro" id="IPR020568">
    <property type="entry name" value="Ribosomal_Su5_D2-typ_SF"/>
</dbReference>
<keyword evidence="3 5" id="KW-0227">DNA damage</keyword>
<evidence type="ECO:0000256" key="5">
    <source>
        <dbReference type="HAMAP-Rule" id="MF_00149"/>
    </source>
</evidence>
<proteinExistence type="inferred from homology"/>
<keyword evidence="4 5" id="KW-0234">DNA repair</keyword>
<accession>A0A975D9U5</accession>
<dbReference type="GO" id="GO:0005524">
    <property type="term" value="F:ATP binding"/>
    <property type="evidence" value="ECO:0007669"/>
    <property type="project" value="InterPro"/>
</dbReference>
<organism evidence="8 9">
    <name type="scientific">Psychrosphaera ytuae</name>
    <dbReference type="NCBI Taxonomy" id="2820710"/>
    <lineage>
        <taxon>Bacteria</taxon>
        <taxon>Pseudomonadati</taxon>
        <taxon>Pseudomonadota</taxon>
        <taxon>Gammaproteobacteria</taxon>
        <taxon>Alteromonadales</taxon>
        <taxon>Pseudoalteromonadaceae</taxon>
        <taxon>Psychrosphaera</taxon>
    </lineage>
</organism>
<evidence type="ECO:0000313" key="9">
    <source>
        <dbReference type="Proteomes" id="UP000682739"/>
    </source>
</evidence>
<dbReference type="Pfam" id="PF13589">
    <property type="entry name" value="HATPase_c_3"/>
    <property type="match status" value="1"/>
</dbReference>
<dbReference type="AlphaFoldDB" id="A0A975D9U5"/>
<dbReference type="Proteomes" id="UP000682739">
    <property type="component" value="Chromosome"/>
</dbReference>
<dbReference type="SMART" id="SM01340">
    <property type="entry name" value="DNA_mis_repair"/>
    <property type="match status" value="1"/>
</dbReference>
<dbReference type="Gene3D" id="3.30.1370.100">
    <property type="entry name" value="MutL, C-terminal domain, regulatory subdomain"/>
    <property type="match status" value="1"/>
</dbReference>
<dbReference type="NCBIfam" id="TIGR00585">
    <property type="entry name" value="mutl"/>
    <property type="match status" value="1"/>
</dbReference>
<dbReference type="SUPFAM" id="SSF55874">
    <property type="entry name" value="ATPase domain of HSP90 chaperone/DNA topoisomerase II/histidine kinase"/>
    <property type="match status" value="1"/>
</dbReference>
<evidence type="ECO:0000256" key="6">
    <source>
        <dbReference type="SAM" id="MobiDB-lite"/>
    </source>
</evidence>
<dbReference type="CDD" id="cd16926">
    <property type="entry name" value="HATPase_MutL-MLH-PMS-like"/>
    <property type="match status" value="1"/>
</dbReference>
<dbReference type="InterPro" id="IPR014762">
    <property type="entry name" value="DNA_mismatch_repair_CS"/>
</dbReference>
<dbReference type="GO" id="GO:0004519">
    <property type="term" value="F:endonuclease activity"/>
    <property type="evidence" value="ECO:0007669"/>
    <property type="project" value="UniProtKB-KW"/>
</dbReference>
<dbReference type="KEGG" id="psym:J1N51_10660"/>
<dbReference type="PANTHER" id="PTHR10073">
    <property type="entry name" value="DNA MISMATCH REPAIR PROTEIN MLH, PMS, MUTL"/>
    <property type="match status" value="1"/>
</dbReference>
<feature type="region of interest" description="Disordered" evidence="6">
    <location>
        <begin position="410"/>
        <end position="438"/>
    </location>
</feature>
<dbReference type="Gene3D" id="3.30.565.10">
    <property type="entry name" value="Histidine kinase-like ATPase, C-terminal domain"/>
    <property type="match status" value="1"/>
</dbReference>
<evidence type="ECO:0000256" key="1">
    <source>
        <dbReference type="ARBA" id="ARBA00006082"/>
    </source>
</evidence>
<dbReference type="Gene3D" id="3.30.230.10">
    <property type="match status" value="1"/>
</dbReference>
<comment type="similarity">
    <text evidence="1 5">Belongs to the DNA mismatch repair MutL/HexB family.</text>
</comment>
<feature type="domain" description="DNA mismatch repair protein S5" evidence="7">
    <location>
        <begin position="216"/>
        <end position="334"/>
    </location>
</feature>
<keyword evidence="9" id="KW-1185">Reference proteome</keyword>
<keyword evidence="8" id="KW-0378">Hydrolase</keyword>
<dbReference type="InterPro" id="IPR013507">
    <property type="entry name" value="DNA_mismatch_S5_2-like"/>
</dbReference>
<evidence type="ECO:0000259" key="7">
    <source>
        <dbReference type="SMART" id="SM01340"/>
    </source>
</evidence>
<reference evidence="8" key="1">
    <citation type="submission" date="2021-03" db="EMBL/GenBank/DDBJ databases">
        <title>Description of Psychrosphaera ytuae sp. nov. isolated from deep sea sediment of South China Sea.</title>
        <authorList>
            <person name="Zhang J."/>
            <person name="Xu X.-D."/>
        </authorList>
    </citation>
    <scope>NUCLEOTIDE SEQUENCE</scope>
    <source>
        <strain evidence="8">MTZ26</strain>
    </source>
</reference>
<dbReference type="InterPro" id="IPR037198">
    <property type="entry name" value="MutL_C_sf"/>
</dbReference>
<keyword evidence="8" id="KW-0255">Endonuclease</keyword>
<dbReference type="PANTHER" id="PTHR10073:SF12">
    <property type="entry name" value="DNA MISMATCH REPAIR PROTEIN MLH1"/>
    <property type="match status" value="1"/>
</dbReference>
<dbReference type="GO" id="GO:0032300">
    <property type="term" value="C:mismatch repair complex"/>
    <property type="evidence" value="ECO:0007669"/>
    <property type="project" value="InterPro"/>
</dbReference>
<dbReference type="RefSeq" id="WP_208831184.1">
    <property type="nucleotide sequence ID" value="NZ_CP072110.1"/>
</dbReference>
<dbReference type="InterPro" id="IPR002099">
    <property type="entry name" value="MutL/Mlh/PMS"/>
</dbReference>
<dbReference type="GO" id="GO:0140664">
    <property type="term" value="F:ATP-dependent DNA damage sensor activity"/>
    <property type="evidence" value="ECO:0007669"/>
    <property type="project" value="InterPro"/>
</dbReference>
<dbReference type="GO" id="GO:0006298">
    <property type="term" value="P:mismatch repair"/>
    <property type="evidence" value="ECO:0007669"/>
    <property type="project" value="UniProtKB-UniRule"/>
</dbReference>